<dbReference type="OrthoDB" id="6107391at2"/>
<dbReference type="AlphaFoldDB" id="A0A1Y0I8P6"/>
<dbReference type="Proteomes" id="UP000196027">
    <property type="component" value="Chromosome"/>
</dbReference>
<accession>A0A1Y0I8P6</accession>
<organism evidence="2 3">
    <name type="scientific">Oleiphilus messinensis</name>
    <dbReference type="NCBI Taxonomy" id="141451"/>
    <lineage>
        <taxon>Bacteria</taxon>
        <taxon>Pseudomonadati</taxon>
        <taxon>Pseudomonadota</taxon>
        <taxon>Gammaproteobacteria</taxon>
        <taxon>Oceanospirillales</taxon>
        <taxon>Oleiphilaceae</taxon>
        <taxon>Oleiphilus</taxon>
    </lineage>
</organism>
<protein>
    <submittedName>
        <fullName evidence="2">Putative amino acid ABC transporter, periplasmic component</fullName>
    </submittedName>
</protein>
<dbReference type="PANTHER" id="PTHR38834:SF3">
    <property type="entry name" value="SOLUTE-BINDING PROTEIN FAMILY 3_N-TERMINAL DOMAIN-CONTAINING PROTEIN"/>
    <property type="match status" value="1"/>
</dbReference>
<dbReference type="Pfam" id="PF00497">
    <property type="entry name" value="SBP_bac_3"/>
    <property type="match status" value="1"/>
</dbReference>
<dbReference type="KEGG" id="ome:OLMES_2783"/>
<name>A0A1Y0I8P6_9GAMM</name>
<dbReference type="SUPFAM" id="SSF53850">
    <property type="entry name" value="Periplasmic binding protein-like II"/>
    <property type="match status" value="1"/>
</dbReference>
<sequence>MAKYNIYISSLLFIFFCGALNAKDVRLSSIDYPPFYGKNLENNGPLIELISESFKNSGYQTKIIFAPWKRGMIMAEEGKESDGVVGAWHSNERENNFIYSDPIFPNRLGFFKHKNNDVKFKSYADLVKSEYTLGTVRGYIMPSGLEESGIRIELVRSDIQNFKKLATRRIDLVVVDQAYAQYVLKNIPDVESKIEWMEPALEEKQQYLIISRKAINAQQKIDDFNQGLKILRQTGKFSNIMEKHGLVK</sequence>
<evidence type="ECO:0000313" key="2">
    <source>
        <dbReference type="EMBL" id="ARU56831.1"/>
    </source>
</evidence>
<dbReference type="InterPro" id="IPR001638">
    <property type="entry name" value="Solute-binding_3/MltF_N"/>
</dbReference>
<proteinExistence type="predicted"/>
<keyword evidence="3" id="KW-1185">Reference proteome</keyword>
<feature type="domain" description="Solute-binding protein family 3/N-terminal" evidence="1">
    <location>
        <begin position="30"/>
        <end position="244"/>
    </location>
</feature>
<gene>
    <name evidence="2" type="ORF">OLMES_2783</name>
</gene>
<dbReference type="EMBL" id="CP021425">
    <property type="protein sequence ID" value="ARU56831.1"/>
    <property type="molecule type" value="Genomic_DNA"/>
</dbReference>
<reference evidence="2 3" key="1">
    <citation type="submission" date="2017-05" db="EMBL/GenBank/DDBJ databases">
        <title>Genomic insights into alkan degradation activity of Oleiphilus messinensis.</title>
        <authorList>
            <person name="Kozyavkin S.A."/>
            <person name="Slesarev A.I."/>
            <person name="Golyshin P.N."/>
            <person name="Korzhenkov A."/>
            <person name="Golyshina O.N."/>
            <person name="Toshchakov S.V."/>
        </authorList>
    </citation>
    <scope>NUCLEOTIDE SEQUENCE [LARGE SCALE GENOMIC DNA]</scope>
    <source>
        <strain evidence="2 3">ME102</strain>
    </source>
</reference>
<dbReference type="Gene3D" id="3.40.190.10">
    <property type="entry name" value="Periplasmic binding protein-like II"/>
    <property type="match status" value="2"/>
</dbReference>
<dbReference type="PANTHER" id="PTHR38834">
    <property type="entry name" value="PERIPLASMIC SUBSTRATE BINDING PROTEIN FAMILY 3"/>
    <property type="match status" value="1"/>
</dbReference>
<dbReference type="RefSeq" id="WP_087461789.1">
    <property type="nucleotide sequence ID" value="NZ_CP021425.1"/>
</dbReference>
<evidence type="ECO:0000313" key="3">
    <source>
        <dbReference type="Proteomes" id="UP000196027"/>
    </source>
</evidence>
<evidence type="ECO:0000259" key="1">
    <source>
        <dbReference type="Pfam" id="PF00497"/>
    </source>
</evidence>